<evidence type="ECO:0000256" key="3">
    <source>
        <dbReference type="ARBA" id="ARBA00011133"/>
    </source>
</evidence>
<evidence type="ECO:0000256" key="5">
    <source>
        <dbReference type="ARBA" id="ARBA00022490"/>
    </source>
</evidence>
<dbReference type="AlphaFoldDB" id="A0AAW0H489"/>
<organism evidence="13 14">
    <name type="scientific">Myodes glareolus</name>
    <name type="common">Bank vole</name>
    <name type="synonym">Clethrionomys glareolus</name>
    <dbReference type="NCBI Taxonomy" id="447135"/>
    <lineage>
        <taxon>Eukaryota</taxon>
        <taxon>Metazoa</taxon>
        <taxon>Chordata</taxon>
        <taxon>Craniata</taxon>
        <taxon>Vertebrata</taxon>
        <taxon>Euteleostomi</taxon>
        <taxon>Mammalia</taxon>
        <taxon>Eutheria</taxon>
        <taxon>Euarchontoglires</taxon>
        <taxon>Glires</taxon>
        <taxon>Rodentia</taxon>
        <taxon>Myomorpha</taxon>
        <taxon>Muroidea</taxon>
        <taxon>Cricetidae</taxon>
        <taxon>Arvicolinae</taxon>
        <taxon>Myodes</taxon>
    </lineage>
</organism>
<dbReference type="GO" id="GO:0002181">
    <property type="term" value="P:cytoplasmic translation"/>
    <property type="evidence" value="ECO:0007669"/>
    <property type="project" value="TreeGrafter"/>
</dbReference>
<sequence length="190" mass="21794">MAKSKNRITHNQSRKWHRNGIKKPRSQRYKSLKGVDPKFLRNMRFAKKHNKKGLKKMQANNAKAIKALVKPKVVKPKVQKGPTRKLTRLALSAHPKLGKRIRSYMARGRRLQKNKTQGSSQGRGLSCSSGSQRCPGPCEGPIKKVSVYQCEDRWTGVNIYTVFADDQDLMLILQINLRQDLKKKKNYRSA</sequence>
<keyword evidence="4" id="KW-0488">Methylation</keyword>
<evidence type="ECO:0000256" key="9">
    <source>
        <dbReference type="ARBA" id="ARBA00023274"/>
    </source>
</evidence>
<dbReference type="EMBL" id="JBBHLL010001155">
    <property type="protein sequence ID" value="KAK7796514.1"/>
    <property type="molecule type" value="Genomic_DNA"/>
</dbReference>
<dbReference type="Proteomes" id="UP001488838">
    <property type="component" value="Unassembled WGS sequence"/>
</dbReference>
<keyword evidence="5" id="KW-0963">Cytoplasm</keyword>
<evidence type="ECO:0000256" key="2">
    <source>
        <dbReference type="ARBA" id="ARBA00010247"/>
    </source>
</evidence>
<dbReference type="InterPro" id="IPR002673">
    <property type="entry name" value="Ribosomal_eL29"/>
</dbReference>
<gene>
    <name evidence="13" type="ORF">U0070_013850</name>
</gene>
<dbReference type="GO" id="GO:0022625">
    <property type="term" value="C:cytosolic large ribosomal subunit"/>
    <property type="evidence" value="ECO:0007669"/>
    <property type="project" value="TreeGrafter"/>
</dbReference>
<dbReference type="Gene3D" id="6.10.140.1730">
    <property type="match status" value="1"/>
</dbReference>
<keyword evidence="6" id="KW-0597">Phosphoprotein</keyword>
<keyword evidence="9 11" id="KW-0687">Ribonucleoprotein</keyword>
<evidence type="ECO:0000256" key="10">
    <source>
        <dbReference type="ARBA" id="ARBA00034092"/>
    </source>
</evidence>
<evidence type="ECO:0000256" key="8">
    <source>
        <dbReference type="ARBA" id="ARBA00022990"/>
    </source>
</evidence>
<comment type="subcellular location">
    <subcellularLocation>
        <location evidence="1">Cytoplasm</location>
    </subcellularLocation>
</comment>
<comment type="function">
    <text evidence="10">Component of the large ribosomal subunit. The ribosome is a large ribonucleoprotein complex responsible for the synthesis of proteins in the cell.</text>
</comment>
<dbReference type="GO" id="GO:0003735">
    <property type="term" value="F:structural constituent of ribosome"/>
    <property type="evidence" value="ECO:0007669"/>
    <property type="project" value="UniProtKB-UniRule"/>
</dbReference>
<evidence type="ECO:0000256" key="4">
    <source>
        <dbReference type="ARBA" id="ARBA00022481"/>
    </source>
</evidence>
<evidence type="ECO:0000313" key="13">
    <source>
        <dbReference type="EMBL" id="KAK7796514.1"/>
    </source>
</evidence>
<feature type="region of interest" description="Disordered" evidence="12">
    <location>
        <begin position="1"/>
        <end position="30"/>
    </location>
</feature>
<comment type="similarity">
    <text evidence="2 11">Belongs to the eukaryotic ribosomal protein eL29 family.</text>
</comment>
<evidence type="ECO:0000256" key="12">
    <source>
        <dbReference type="SAM" id="MobiDB-lite"/>
    </source>
</evidence>
<reference evidence="13 14" key="1">
    <citation type="journal article" date="2023" name="bioRxiv">
        <title>Conserved and derived expression patterns and positive selection on dental genes reveal complex evolutionary context of ever-growing rodent molars.</title>
        <authorList>
            <person name="Calamari Z.T."/>
            <person name="Song A."/>
            <person name="Cohen E."/>
            <person name="Akter M."/>
            <person name="Roy R.D."/>
            <person name="Hallikas O."/>
            <person name="Christensen M.M."/>
            <person name="Li P."/>
            <person name="Marangoni P."/>
            <person name="Jernvall J."/>
            <person name="Klein O.D."/>
        </authorList>
    </citation>
    <scope>NUCLEOTIDE SEQUENCE [LARGE SCALE GENOMIC DNA]</scope>
    <source>
        <strain evidence="13">V071</strain>
    </source>
</reference>
<feature type="region of interest" description="Disordered" evidence="12">
    <location>
        <begin position="108"/>
        <end position="135"/>
    </location>
</feature>
<accession>A0AAW0H489</accession>
<protein>
    <recommendedName>
        <fullName evidence="11">60S ribosomal protein L29</fullName>
    </recommendedName>
</protein>
<keyword evidence="8" id="KW-0007">Acetylation</keyword>
<evidence type="ECO:0000256" key="11">
    <source>
        <dbReference type="RuleBase" id="RU364026"/>
    </source>
</evidence>
<dbReference type="PANTHER" id="PTHR12884">
    <property type="entry name" value="60S RIBOSOMAL PROTEIN L29"/>
    <property type="match status" value="1"/>
</dbReference>
<evidence type="ECO:0000256" key="7">
    <source>
        <dbReference type="ARBA" id="ARBA00022980"/>
    </source>
</evidence>
<feature type="compositionally biased region" description="Polar residues" evidence="12">
    <location>
        <begin position="114"/>
        <end position="132"/>
    </location>
</feature>
<dbReference type="PANTHER" id="PTHR12884:SF18">
    <property type="entry name" value="60S RIBOSOMAL PROTEIN L29"/>
    <property type="match status" value="1"/>
</dbReference>
<keyword evidence="14" id="KW-1185">Reference proteome</keyword>
<dbReference type="Pfam" id="PF01779">
    <property type="entry name" value="Ribosomal_L29e"/>
    <property type="match status" value="1"/>
</dbReference>
<comment type="subunit">
    <text evidence="3">Component of the large ribosomal subunit.</text>
</comment>
<comment type="caution">
    <text evidence="13">The sequence shown here is derived from an EMBL/GenBank/DDBJ whole genome shotgun (WGS) entry which is preliminary data.</text>
</comment>
<evidence type="ECO:0000256" key="6">
    <source>
        <dbReference type="ARBA" id="ARBA00022553"/>
    </source>
</evidence>
<keyword evidence="7 11" id="KW-0689">Ribosomal protein</keyword>
<name>A0AAW0H489_MYOGA</name>
<proteinExistence type="inferred from homology"/>
<evidence type="ECO:0000313" key="14">
    <source>
        <dbReference type="Proteomes" id="UP001488838"/>
    </source>
</evidence>
<evidence type="ECO:0000256" key="1">
    <source>
        <dbReference type="ARBA" id="ARBA00004496"/>
    </source>
</evidence>